<dbReference type="Proteomes" id="UP000694402">
    <property type="component" value="Unassembled WGS sequence"/>
</dbReference>
<feature type="domain" description="PHD-type" evidence="17">
    <location>
        <begin position="314"/>
        <end position="364"/>
    </location>
</feature>
<dbReference type="SUPFAM" id="SSF46774">
    <property type="entry name" value="ARID-like"/>
    <property type="match status" value="1"/>
</dbReference>
<dbReference type="InterPro" id="IPR004198">
    <property type="entry name" value="Znf_C5HC2"/>
</dbReference>
<comment type="subcellular location">
    <subcellularLocation>
        <location evidence="2">Nucleus</location>
    </subcellularLocation>
</comment>
<keyword evidence="11" id="KW-0560">Oxidoreductase</keyword>
<feature type="compositionally biased region" description="Basic and acidic residues" evidence="16">
    <location>
        <begin position="1269"/>
        <end position="1282"/>
    </location>
</feature>
<dbReference type="SMART" id="SM00558">
    <property type="entry name" value="JmjC"/>
    <property type="match status" value="1"/>
</dbReference>
<dbReference type="Pfam" id="PF01388">
    <property type="entry name" value="ARID"/>
    <property type="match status" value="1"/>
</dbReference>
<dbReference type="CDD" id="cd16875">
    <property type="entry name" value="ARID_KDM5C_5D"/>
    <property type="match status" value="1"/>
</dbReference>
<dbReference type="CDD" id="cd15604">
    <property type="entry name" value="PHD1_KDM5C_5D"/>
    <property type="match status" value="1"/>
</dbReference>
<dbReference type="SMART" id="SM00249">
    <property type="entry name" value="PHD"/>
    <property type="match status" value="2"/>
</dbReference>
<feature type="region of interest" description="Disordered" evidence="16">
    <location>
        <begin position="1263"/>
        <end position="1286"/>
    </location>
</feature>
<evidence type="ECO:0000259" key="20">
    <source>
        <dbReference type="PROSITE" id="PS51184"/>
    </source>
</evidence>
<comment type="similarity">
    <text evidence="3">Belongs to the JARID1 histone demethylase family.</text>
</comment>
<feature type="region of interest" description="Disordered" evidence="16">
    <location>
        <begin position="189"/>
        <end position="235"/>
    </location>
</feature>
<dbReference type="InterPro" id="IPR019787">
    <property type="entry name" value="Znf_PHD-finger"/>
</dbReference>
<feature type="domain" description="JmjN" evidence="19">
    <location>
        <begin position="14"/>
        <end position="55"/>
    </location>
</feature>
<evidence type="ECO:0000256" key="7">
    <source>
        <dbReference type="ARBA" id="ARBA00022771"/>
    </source>
</evidence>
<dbReference type="SMART" id="SM00501">
    <property type="entry name" value="BRIGHT"/>
    <property type="match status" value="1"/>
</dbReference>
<dbReference type="InterPro" id="IPR036431">
    <property type="entry name" value="ARID_dom_sf"/>
</dbReference>
<evidence type="ECO:0000259" key="17">
    <source>
        <dbReference type="PROSITE" id="PS50016"/>
    </source>
</evidence>
<evidence type="ECO:0000256" key="1">
    <source>
        <dbReference type="ARBA" id="ARBA00001954"/>
    </source>
</evidence>
<dbReference type="InterPro" id="IPR019786">
    <property type="entry name" value="Zinc_finger_PHD-type_CS"/>
</dbReference>
<reference evidence="21" key="1">
    <citation type="submission" date="2025-08" db="UniProtKB">
        <authorList>
            <consortium name="Ensembl"/>
        </authorList>
    </citation>
    <scope>IDENTIFICATION</scope>
</reference>
<dbReference type="PROSITE" id="PS01359">
    <property type="entry name" value="ZF_PHD_1"/>
    <property type="match status" value="2"/>
</dbReference>
<evidence type="ECO:0000256" key="13">
    <source>
        <dbReference type="ARBA" id="ARBA00023242"/>
    </source>
</evidence>
<dbReference type="FunFam" id="2.60.120.650:FF:000035">
    <property type="entry name" value="PHD transcription factor Rum1"/>
    <property type="match status" value="1"/>
</dbReference>
<dbReference type="InterPro" id="IPR001965">
    <property type="entry name" value="Znf_PHD"/>
</dbReference>
<evidence type="ECO:0000256" key="16">
    <source>
        <dbReference type="SAM" id="MobiDB-lite"/>
    </source>
</evidence>
<protein>
    <recommendedName>
        <fullName evidence="4">[histone H3]-trimethyl-L-lysine(4) demethylase</fullName>
        <ecNumber evidence="4">1.14.11.67</ecNumber>
    </recommendedName>
</protein>
<keyword evidence="13" id="KW-0539">Nucleus</keyword>
<dbReference type="InterPro" id="IPR003347">
    <property type="entry name" value="JmjC_dom"/>
</dbReference>
<evidence type="ECO:0000256" key="15">
    <source>
        <dbReference type="PROSITE-ProRule" id="PRU00146"/>
    </source>
</evidence>
<name>A0A8C8I529_ONCTS</name>
<dbReference type="PROSITE" id="PS51184">
    <property type="entry name" value="JMJC"/>
    <property type="match status" value="1"/>
</dbReference>
<dbReference type="PROSITE" id="PS51183">
    <property type="entry name" value="JMJN"/>
    <property type="match status" value="1"/>
</dbReference>
<dbReference type="PANTHER" id="PTHR10694:SF43">
    <property type="entry name" value="LYSINE-SPECIFIC DEMETHYLASE 5C"/>
    <property type="match status" value="1"/>
</dbReference>
<gene>
    <name evidence="21" type="primary">KDM5C</name>
</gene>
<dbReference type="Pfam" id="PF02375">
    <property type="entry name" value="JmjN"/>
    <property type="match status" value="1"/>
</dbReference>
<evidence type="ECO:0000256" key="5">
    <source>
        <dbReference type="ARBA" id="ARBA00022723"/>
    </source>
</evidence>
<dbReference type="PROSITE" id="PS50016">
    <property type="entry name" value="ZF_PHD_2"/>
    <property type="match status" value="1"/>
</dbReference>
<evidence type="ECO:0000259" key="18">
    <source>
        <dbReference type="PROSITE" id="PS51011"/>
    </source>
</evidence>
<evidence type="ECO:0000256" key="3">
    <source>
        <dbReference type="ARBA" id="ARBA00006801"/>
    </source>
</evidence>
<feature type="domain" description="ARID" evidence="18">
    <location>
        <begin position="79"/>
        <end position="169"/>
    </location>
</feature>
<dbReference type="Gene3D" id="2.60.120.650">
    <property type="entry name" value="Cupin"/>
    <property type="match status" value="1"/>
</dbReference>
<dbReference type="InterPro" id="IPR048615">
    <property type="entry name" value="KDM5_C-hel"/>
</dbReference>
<dbReference type="Pfam" id="PF02373">
    <property type="entry name" value="JmjC"/>
    <property type="match status" value="1"/>
</dbReference>
<dbReference type="Gene3D" id="1.10.150.60">
    <property type="entry name" value="ARID DNA-binding domain"/>
    <property type="match status" value="1"/>
</dbReference>
<evidence type="ECO:0000256" key="9">
    <source>
        <dbReference type="ARBA" id="ARBA00022853"/>
    </source>
</evidence>
<dbReference type="SUPFAM" id="SSF57903">
    <property type="entry name" value="FYVE/PHD zinc finger"/>
    <property type="match status" value="2"/>
</dbReference>
<dbReference type="CDD" id="cd15608">
    <property type="entry name" value="PHD2_KDM5C_5D"/>
    <property type="match status" value="1"/>
</dbReference>
<dbReference type="InterPro" id="IPR011011">
    <property type="entry name" value="Znf_FYVE_PHD"/>
</dbReference>
<accession>A0A8C8I529</accession>
<reference evidence="21" key="2">
    <citation type="submission" date="2025-09" db="UniProtKB">
        <authorList>
            <consortium name="Ensembl"/>
        </authorList>
    </citation>
    <scope>IDENTIFICATION</scope>
</reference>
<feature type="compositionally biased region" description="Basic and acidic residues" evidence="16">
    <location>
        <begin position="266"/>
        <end position="283"/>
    </location>
</feature>
<dbReference type="GeneTree" id="ENSGT00940000164196"/>
<dbReference type="SMART" id="SM00545">
    <property type="entry name" value="JmjN"/>
    <property type="match status" value="1"/>
</dbReference>
<evidence type="ECO:0000256" key="8">
    <source>
        <dbReference type="ARBA" id="ARBA00022833"/>
    </source>
</evidence>
<keyword evidence="9" id="KW-0156">Chromatin regulator</keyword>
<keyword evidence="7 15" id="KW-0863">Zinc-finger</keyword>
<dbReference type="Pfam" id="PF21323">
    <property type="entry name" value="KDM5_C-hel"/>
    <property type="match status" value="1"/>
</dbReference>
<dbReference type="Ensembl" id="ENSOTST00005080877.2">
    <property type="protein sequence ID" value="ENSOTSP00005074663.2"/>
    <property type="gene ID" value="ENSOTSG00005034987.2"/>
</dbReference>
<dbReference type="SUPFAM" id="SSF51197">
    <property type="entry name" value="Clavaminate synthase-like"/>
    <property type="match status" value="1"/>
</dbReference>
<dbReference type="GO" id="GO:0005654">
    <property type="term" value="C:nucleoplasm"/>
    <property type="evidence" value="ECO:0007669"/>
    <property type="project" value="UniProtKB-ARBA"/>
</dbReference>
<dbReference type="GO" id="GO:0034647">
    <property type="term" value="F:histone H3K4me/H3K4me2/H3K4me3 demethylase activity"/>
    <property type="evidence" value="ECO:0007669"/>
    <property type="project" value="UniProtKB-EC"/>
</dbReference>
<evidence type="ECO:0000313" key="22">
    <source>
        <dbReference type="Proteomes" id="UP000694402"/>
    </source>
</evidence>
<dbReference type="SMART" id="SM01014">
    <property type="entry name" value="ARID"/>
    <property type="match status" value="1"/>
</dbReference>
<dbReference type="InterPro" id="IPR013637">
    <property type="entry name" value="Lys_sp_deMease-like_dom"/>
</dbReference>
<evidence type="ECO:0000256" key="2">
    <source>
        <dbReference type="ARBA" id="ARBA00004123"/>
    </source>
</evidence>
<feature type="compositionally biased region" description="Polar residues" evidence="16">
    <location>
        <begin position="197"/>
        <end position="209"/>
    </location>
</feature>
<organism evidence="21 22">
    <name type="scientific">Oncorhynchus tshawytscha</name>
    <name type="common">Chinook salmon</name>
    <name type="synonym">Salmo tshawytscha</name>
    <dbReference type="NCBI Taxonomy" id="74940"/>
    <lineage>
        <taxon>Eukaryota</taxon>
        <taxon>Metazoa</taxon>
        <taxon>Chordata</taxon>
        <taxon>Craniata</taxon>
        <taxon>Vertebrata</taxon>
        <taxon>Euteleostomi</taxon>
        <taxon>Actinopterygii</taxon>
        <taxon>Neopterygii</taxon>
        <taxon>Teleostei</taxon>
        <taxon>Protacanthopterygii</taxon>
        <taxon>Salmoniformes</taxon>
        <taxon>Salmonidae</taxon>
        <taxon>Salmoninae</taxon>
        <taxon>Oncorhynchus</taxon>
    </lineage>
</organism>
<dbReference type="EC" id="1.14.11.67" evidence="4"/>
<evidence type="ECO:0000256" key="10">
    <source>
        <dbReference type="ARBA" id="ARBA00022964"/>
    </source>
</evidence>
<keyword evidence="6" id="KW-0677">Repeat</keyword>
<dbReference type="GO" id="GO:0008270">
    <property type="term" value="F:zinc ion binding"/>
    <property type="evidence" value="ECO:0007669"/>
    <property type="project" value="UniProtKB-KW"/>
</dbReference>
<dbReference type="GO" id="GO:0000785">
    <property type="term" value="C:chromatin"/>
    <property type="evidence" value="ECO:0007669"/>
    <property type="project" value="TreeGrafter"/>
</dbReference>
<dbReference type="Pfam" id="PF00628">
    <property type="entry name" value="PHD"/>
    <property type="match status" value="1"/>
</dbReference>
<evidence type="ECO:0000256" key="6">
    <source>
        <dbReference type="ARBA" id="ARBA00022737"/>
    </source>
</evidence>
<keyword evidence="10" id="KW-0223">Dioxygenase</keyword>
<keyword evidence="22" id="KW-1185">Reference proteome</keyword>
<keyword evidence="8" id="KW-0862">Zinc</keyword>
<dbReference type="InterPro" id="IPR001606">
    <property type="entry name" value="ARID_dom"/>
</dbReference>
<evidence type="ECO:0000256" key="12">
    <source>
        <dbReference type="ARBA" id="ARBA00023004"/>
    </source>
</evidence>
<sequence>MAMEGEDFVPPPECPVFEPSWEEFQDPLGYIAKIRPIAEKSGICKIRPPADWQPPFAVEVDSFRFTPRIQRLNELEAETRVKLNYLDRIAKFWEIQGSSLKIPNIERRILDLFSLSKVVIEEGGFDIVSKERRWARVAQKLGYPPGKNIGSLLRSHYERIVYPFEVFHTGASLPQTKPKLYDGEEVHREYKPHSIPLRQSVQPSKTSSYGRRANRLQPDPDPTEEDIEKNPELKKLQIYGAGPKMMGLGLVPRNKSIPKKGNTTLEVKKEEEKHEGGAAHDSGDQDSGENGDGPCTKMTMRLRRNLGNPQFVDSFVCRMCGRGDEDEKLLLCDGCDDNYHTFCLLPPLTEAPKGNWRCPKCVAECKRPAEAFGFEQATREYTLQSFGEMADTFKADYFNMPVHMVPTELVEREFWRLVSSIEEDVTVEYGADIHSKEFGSGFPMNNGMKNLSQEEADYARSGWNLNVMPVLEQSLLCHINADISGMKVPWLYVGMVFSAFCWHIEDHWSYSINYLHWGEPKTWYGVPSVAAEQLEEVMKKLTPELFEFQPDLLHQLVTIMNPNILMAHGVPVVRTNQCAGEFVITFPRAYHSGFNQGYNFAEAVNFCTADWLPAGRSCIEHYRRLRRYCVFSHEELTCKMAACPEKLDLNLAAATHREMFSIVQEERELRKGLLERGITEAEREAFELLPDDERQCDNCKTTCFLSALACSNCTERLVCLYHTQDLCNCPTDKLYLRYRYTLDELLAMLHRLKVRAESFDSWANRVKEALEQEEGNKTGVTDLEVLKAEAAEKKFPDNELLQRLNTTLTDTQHCQQTSTERMTLAELKALVEKMEILPCVISQLEDVQVSSLQLDLIHQRETNAPPPEQLQALLEQGAGLPVDAPECELLKGMQEQSRWLAEVRRTMGPEGSEVTLVVLRSLMEAGCIVPQSVSVETAMAELQELLTIAERWEEKAQICLEQRQKHPLSTLEAIVNEAQLIPVKLPNILSLRGCLSRARAWVTDLEEIQNGEHYPCLDDLEGLVAIGRDLPVRMEELRQLELQVASAHSWRDKASKTFLKKSSQHSLLQVLCPCVEKRKARGEETGCLDDTDTNTLGLSAQDLRDPGAIVTAFKEGEHQEKGALLRLQQDNLSKPGSASPPQSVCVCGRAPRPPLLRCHLCKDWFHGGCVPFPSLLLPSAPPTNPLCWWDWDSRFLCPRCQRSRRPRLETILALLVALQRLPVRLPEGEALQCLTERAITWQGRAKEALDSPEIQGALEKLQELKQNQPHREEEEEDGKKGNSESVITFSPVSDCTPLYLHPGVGSLLPLVPSLKGPVIELSLTTRTQLEELQLEGDLLEVSLDQTSTIHRVLQAASEPQRHTLQTLILVSDQETFTI</sequence>
<dbReference type="InterPro" id="IPR013083">
    <property type="entry name" value="Znf_RING/FYVE/PHD"/>
</dbReference>
<feature type="domain" description="JmjC" evidence="20">
    <location>
        <begin position="457"/>
        <end position="623"/>
    </location>
</feature>
<dbReference type="GO" id="GO:0006355">
    <property type="term" value="P:regulation of DNA-templated transcription"/>
    <property type="evidence" value="ECO:0007669"/>
    <property type="project" value="TreeGrafter"/>
</dbReference>
<dbReference type="Pfam" id="PF08429">
    <property type="entry name" value="PLU-1"/>
    <property type="match status" value="1"/>
</dbReference>
<dbReference type="GO" id="GO:0003677">
    <property type="term" value="F:DNA binding"/>
    <property type="evidence" value="ECO:0007669"/>
    <property type="project" value="InterPro"/>
</dbReference>
<evidence type="ECO:0000256" key="4">
    <source>
        <dbReference type="ARBA" id="ARBA00012902"/>
    </source>
</evidence>
<keyword evidence="5" id="KW-0479">Metal-binding</keyword>
<dbReference type="FunFam" id="2.60.120.650:FF:000001">
    <property type="entry name" value="Putative lysine-specific demethylase 5b"/>
    <property type="match status" value="1"/>
</dbReference>
<evidence type="ECO:0000256" key="14">
    <source>
        <dbReference type="ARBA" id="ARBA00048734"/>
    </source>
</evidence>
<proteinExistence type="inferred from homology"/>
<dbReference type="InterPro" id="IPR003349">
    <property type="entry name" value="JmjN"/>
</dbReference>
<dbReference type="FunFam" id="1.10.150.60:FF:000001">
    <property type="entry name" value="Putative lysine-specific demethylase 5b"/>
    <property type="match status" value="1"/>
</dbReference>
<dbReference type="PROSITE" id="PS51011">
    <property type="entry name" value="ARID"/>
    <property type="match status" value="1"/>
</dbReference>
<dbReference type="PANTHER" id="PTHR10694">
    <property type="entry name" value="LYSINE-SPECIFIC DEMETHYLASE"/>
    <property type="match status" value="1"/>
</dbReference>
<evidence type="ECO:0000313" key="21">
    <source>
        <dbReference type="Ensembl" id="ENSOTSP00005074663.2"/>
    </source>
</evidence>
<evidence type="ECO:0000256" key="11">
    <source>
        <dbReference type="ARBA" id="ARBA00023002"/>
    </source>
</evidence>
<comment type="cofactor">
    <cofactor evidence="1">
        <name>Fe(2+)</name>
        <dbReference type="ChEBI" id="CHEBI:29033"/>
    </cofactor>
</comment>
<dbReference type="Gene3D" id="3.30.40.10">
    <property type="entry name" value="Zinc/RING finger domain, C3HC4 (zinc finger)"/>
    <property type="match status" value="2"/>
</dbReference>
<comment type="catalytic activity">
    <reaction evidence="14">
        <text>N(6),N(6),N(6)-trimethyl-L-lysyl(4)-[histone H3] + 3 2-oxoglutarate + 3 O2 = L-lysyl(4)-[histone H3] + 3 formaldehyde + 3 succinate + 3 CO2</text>
        <dbReference type="Rhea" id="RHEA:60208"/>
        <dbReference type="Rhea" id="RHEA-COMP:15537"/>
        <dbReference type="Rhea" id="RHEA-COMP:15547"/>
        <dbReference type="ChEBI" id="CHEBI:15379"/>
        <dbReference type="ChEBI" id="CHEBI:16526"/>
        <dbReference type="ChEBI" id="CHEBI:16810"/>
        <dbReference type="ChEBI" id="CHEBI:16842"/>
        <dbReference type="ChEBI" id="CHEBI:29969"/>
        <dbReference type="ChEBI" id="CHEBI:30031"/>
        <dbReference type="ChEBI" id="CHEBI:61961"/>
        <dbReference type="EC" id="1.14.11.67"/>
    </reaction>
</comment>
<dbReference type="Pfam" id="PF02928">
    <property type="entry name" value="zf-C5HC2"/>
    <property type="match status" value="1"/>
</dbReference>
<evidence type="ECO:0000259" key="19">
    <source>
        <dbReference type="PROSITE" id="PS51183"/>
    </source>
</evidence>
<keyword evidence="12" id="KW-0408">Iron</keyword>
<feature type="region of interest" description="Disordered" evidence="16">
    <location>
        <begin position="249"/>
        <end position="298"/>
    </location>
</feature>